<accession>A0A8J4BCD2</accession>
<dbReference type="EMBL" id="BNCO01000033">
    <property type="protein sequence ID" value="GIL59022.1"/>
    <property type="molecule type" value="Genomic_DNA"/>
</dbReference>
<dbReference type="AlphaFoldDB" id="A0A8J4BCD2"/>
<evidence type="ECO:0000313" key="3">
    <source>
        <dbReference type="Proteomes" id="UP000747399"/>
    </source>
</evidence>
<reference evidence="2" key="1">
    <citation type="journal article" date="2021" name="Proc. Natl. Acad. Sci. U.S.A.">
        <title>Three genomes in the algal genus Volvox reveal the fate of a haploid sex-determining region after a transition to homothallism.</title>
        <authorList>
            <person name="Yamamoto K."/>
            <person name="Hamaji T."/>
            <person name="Kawai-Toyooka H."/>
            <person name="Matsuzaki R."/>
            <person name="Takahashi F."/>
            <person name="Nishimura Y."/>
            <person name="Kawachi M."/>
            <person name="Noguchi H."/>
            <person name="Minakuchi Y."/>
            <person name="Umen J.G."/>
            <person name="Toyoda A."/>
            <person name="Nozaki H."/>
        </authorList>
    </citation>
    <scope>NUCLEOTIDE SEQUENCE</scope>
    <source>
        <strain evidence="2">NIES-3780</strain>
    </source>
</reference>
<keyword evidence="3" id="KW-1185">Reference proteome</keyword>
<feature type="region of interest" description="Disordered" evidence="1">
    <location>
        <begin position="302"/>
        <end position="323"/>
    </location>
</feature>
<name>A0A8J4BCD2_9CHLO</name>
<organism evidence="2 3">
    <name type="scientific">Volvox africanus</name>
    <dbReference type="NCBI Taxonomy" id="51714"/>
    <lineage>
        <taxon>Eukaryota</taxon>
        <taxon>Viridiplantae</taxon>
        <taxon>Chlorophyta</taxon>
        <taxon>core chlorophytes</taxon>
        <taxon>Chlorophyceae</taxon>
        <taxon>CS clade</taxon>
        <taxon>Chlamydomonadales</taxon>
        <taxon>Volvocaceae</taxon>
        <taxon>Volvox</taxon>
    </lineage>
</organism>
<dbReference type="Proteomes" id="UP000747399">
    <property type="component" value="Unassembled WGS sequence"/>
</dbReference>
<evidence type="ECO:0000256" key="1">
    <source>
        <dbReference type="SAM" id="MobiDB-lite"/>
    </source>
</evidence>
<gene>
    <name evidence="2" type="ORF">Vafri_13992</name>
</gene>
<sequence length="354" mass="37259">MDEFYCRACYKEGDLIACDACGACYHRRCVEAHCCGPTAAESNPQRILYQLPPQLLGHGVSGNRSSAAAALVPNGVTPPGTASSSNSDFTRPCLAIASEGFREAVLTSEEECPGLAADWFCPACRCVRCGRACCPIAVQNGAIRPATQNGCEGAPGLHRHPGNLAVAAIAASRCFPIPATGQRRGDAAQLAMWRVMGTRAIAQKVATGADAVGRGAAIAAAAAAAPPLLVDQCRALAASAQSPFELEHRLDTEVAPNPNRTPALNWPLQALLEALLPNEPWKGRRVALQLLAAALFKTMHNDERQPLKRQQLTEKGHSGWPTEPMLKRRRMADGNEGAVAATVTATVATTPAAT</sequence>
<feature type="compositionally biased region" description="Basic and acidic residues" evidence="1">
    <location>
        <begin position="302"/>
        <end position="317"/>
    </location>
</feature>
<feature type="non-terminal residue" evidence="2">
    <location>
        <position position="354"/>
    </location>
</feature>
<comment type="caution">
    <text evidence="2">The sequence shown here is derived from an EMBL/GenBank/DDBJ whole genome shotgun (WGS) entry which is preliminary data.</text>
</comment>
<proteinExistence type="predicted"/>
<evidence type="ECO:0000313" key="2">
    <source>
        <dbReference type="EMBL" id="GIL59022.1"/>
    </source>
</evidence>
<protein>
    <submittedName>
        <fullName evidence="2">Uncharacterized protein</fullName>
    </submittedName>
</protein>